<feature type="domain" description="EAL" evidence="1">
    <location>
        <begin position="6"/>
        <end position="260"/>
    </location>
</feature>
<dbReference type="PANTHER" id="PTHR33121">
    <property type="entry name" value="CYCLIC DI-GMP PHOSPHODIESTERASE PDEF"/>
    <property type="match status" value="1"/>
</dbReference>
<protein>
    <submittedName>
        <fullName evidence="2">PAS/PAC sensor-containing diguanylate cyclase/phosphodiesterase</fullName>
        <ecNumber evidence="2">3.1.4.52</ecNumber>
    </submittedName>
</protein>
<organism evidence="2 3">
    <name type="scientific">Clostridium disporicum</name>
    <dbReference type="NCBI Taxonomy" id="84024"/>
    <lineage>
        <taxon>Bacteria</taxon>
        <taxon>Bacillati</taxon>
        <taxon>Bacillota</taxon>
        <taxon>Clostridia</taxon>
        <taxon>Eubacteriales</taxon>
        <taxon>Clostridiaceae</taxon>
        <taxon>Clostridium</taxon>
    </lineage>
</organism>
<dbReference type="CDD" id="cd01948">
    <property type="entry name" value="EAL"/>
    <property type="match status" value="1"/>
</dbReference>
<proteinExistence type="predicted"/>
<dbReference type="Proteomes" id="UP000095594">
    <property type="component" value="Unassembled WGS sequence"/>
</dbReference>
<dbReference type="GO" id="GO:0071111">
    <property type="term" value="F:cyclic-guanylate-specific phosphodiesterase activity"/>
    <property type="evidence" value="ECO:0007669"/>
    <property type="project" value="UniProtKB-EC"/>
</dbReference>
<name>A0A174D5L9_9CLOT</name>
<dbReference type="AlphaFoldDB" id="A0A174D5L9"/>
<dbReference type="OrthoDB" id="9762141at2"/>
<dbReference type="Gene3D" id="3.20.20.450">
    <property type="entry name" value="EAL domain"/>
    <property type="match status" value="1"/>
</dbReference>
<dbReference type="PROSITE" id="PS50883">
    <property type="entry name" value="EAL"/>
    <property type="match status" value="1"/>
</dbReference>
<reference evidence="2 3" key="1">
    <citation type="submission" date="2015-09" db="EMBL/GenBank/DDBJ databases">
        <authorList>
            <consortium name="Pathogen Informatics"/>
        </authorList>
    </citation>
    <scope>NUCLEOTIDE SEQUENCE [LARGE SCALE GENOMIC DNA]</scope>
    <source>
        <strain evidence="2 3">2789STDY5834856</strain>
    </source>
</reference>
<dbReference type="EC" id="3.1.4.52" evidence="2"/>
<dbReference type="InterPro" id="IPR001633">
    <property type="entry name" value="EAL_dom"/>
</dbReference>
<sequence>MNNLSEIKIVQIIKTAIRNNSFTFVYQPIYNIETGIMEKIELLIRLKDNKFGIIQPNIFIPIAEEYNLLYRISDIVFEEACKAVKMLTDDNINFGKVCINVSLLHLKRCNFVKNTKAILDKYNISPNRICIEVIENSNVKDLEESKKVLNELSKIGIEIAIDDFGREYSNIDRIIEFNADCVKIDRCITSQLEDSSRARVILKHILNLSKELNIGIVVEGVENKSQLDMLKEYGYKLIQGFYLSEPVELEYLKNRDMTSLNLDKSNIV</sequence>
<accession>A0A174D5L9</accession>
<evidence type="ECO:0000259" key="1">
    <source>
        <dbReference type="PROSITE" id="PS50883"/>
    </source>
</evidence>
<dbReference type="SMART" id="SM00052">
    <property type="entry name" value="EAL"/>
    <property type="match status" value="1"/>
</dbReference>
<keyword evidence="2" id="KW-0378">Hydrolase</keyword>
<dbReference type="EMBL" id="CYZX01000006">
    <property type="protein sequence ID" value="CUO20763.1"/>
    <property type="molecule type" value="Genomic_DNA"/>
</dbReference>
<dbReference type="Pfam" id="PF00563">
    <property type="entry name" value="EAL"/>
    <property type="match status" value="1"/>
</dbReference>
<evidence type="ECO:0000313" key="2">
    <source>
        <dbReference type="EMBL" id="CUO20763.1"/>
    </source>
</evidence>
<evidence type="ECO:0000313" key="3">
    <source>
        <dbReference type="Proteomes" id="UP000095594"/>
    </source>
</evidence>
<dbReference type="RefSeq" id="WP_055264658.1">
    <property type="nucleotide sequence ID" value="NZ_CABIXQ010000006.1"/>
</dbReference>
<dbReference type="SUPFAM" id="SSF141868">
    <property type="entry name" value="EAL domain-like"/>
    <property type="match status" value="1"/>
</dbReference>
<dbReference type="PANTHER" id="PTHR33121:SF71">
    <property type="entry name" value="OXYGEN SENSOR PROTEIN DOSP"/>
    <property type="match status" value="1"/>
</dbReference>
<gene>
    <name evidence="2" type="primary">dosP</name>
    <name evidence="2" type="ORF">ERS852471_01139</name>
</gene>
<dbReference type="InterPro" id="IPR035919">
    <property type="entry name" value="EAL_sf"/>
</dbReference>
<dbReference type="InterPro" id="IPR050706">
    <property type="entry name" value="Cyclic-di-GMP_PDE-like"/>
</dbReference>